<evidence type="ECO:0000256" key="4">
    <source>
        <dbReference type="ARBA" id="ARBA00070201"/>
    </source>
</evidence>
<dbReference type="Gene3D" id="3.40.50.1950">
    <property type="entry name" value="Flavin prenyltransferase-like"/>
    <property type="match status" value="1"/>
</dbReference>
<evidence type="ECO:0000259" key="6">
    <source>
        <dbReference type="Pfam" id="PF02441"/>
    </source>
</evidence>
<dbReference type="STRING" id="37653.A0A0L8GXI8"/>
<organism evidence="7">
    <name type="scientific">Octopus bimaculoides</name>
    <name type="common">California two-spotted octopus</name>
    <dbReference type="NCBI Taxonomy" id="37653"/>
    <lineage>
        <taxon>Eukaryota</taxon>
        <taxon>Metazoa</taxon>
        <taxon>Spiralia</taxon>
        <taxon>Lophotrochozoa</taxon>
        <taxon>Mollusca</taxon>
        <taxon>Cephalopoda</taxon>
        <taxon>Coleoidea</taxon>
        <taxon>Octopodiformes</taxon>
        <taxon>Octopoda</taxon>
        <taxon>Incirrata</taxon>
        <taxon>Octopodidae</taxon>
        <taxon>Octopus</taxon>
    </lineage>
</organism>
<feature type="domain" description="Flavoprotein" evidence="6">
    <location>
        <begin position="6"/>
        <end position="180"/>
    </location>
</feature>
<reference evidence="7" key="1">
    <citation type="submission" date="2015-07" db="EMBL/GenBank/DDBJ databases">
        <title>MeaNS - Measles Nucleotide Surveillance Program.</title>
        <authorList>
            <person name="Tran T."/>
            <person name="Druce J."/>
        </authorList>
    </citation>
    <scope>NUCLEOTIDE SEQUENCE</scope>
    <source>
        <strain evidence="7">UCB-OBI-ISO-001</strain>
        <tissue evidence="7">Gonad</tissue>
    </source>
</reference>
<dbReference type="SUPFAM" id="SSF52507">
    <property type="entry name" value="Homo-oligomeric flavin-containing Cys decarboxylases, HFCD"/>
    <property type="match status" value="1"/>
</dbReference>
<evidence type="ECO:0000313" key="7">
    <source>
        <dbReference type="EMBL" id="KOF81678.1"/>
    </source>
</evidence>
<protein>
    <recommendedName>
        <fullName evidence="4">Phosphopantothenoylcysteine decarboxylase</fullName>
    </recommendedName>
    <alternativeName>
        <fullName evidence="5">CoaC</fullName>
    </alternativeName>
</protein>
<dbReference type="GO" id="GO:0015937">
    <property type="term" value="P:coenzyme A biosynthetic process"/>
    <property type="evidence" value="ECO:0007669"/>
    <property type="project" value="UniProtKB-KW"/>
</dbReference>
<gene>
    <name evidence="7" type="ORF">OCBIM_22026216mg</name>
</gene>
<evidence type="ECO:0000256" key="3">
    <source>
        <dbReference type="ARBA" id="ARBA00056708"/>
    </source>
</evidence>
<dbReference type="InterPro" id="IPR036551">
    <property type="entry name" value="Flavin_trans-like"/>
</dbReference>
<comment type="similarity">
    <text evidence="2">Belongs to the HFCD (homooligomeric flavin containing Cys decarboxylase) superfamily.</text>
</comment>
<proteinExistence type="inferred from homology"/>
<dbReference type="Pfam" id="PF02441">
    <property type="entry name" value="Flavoprotein"/>
    <property type="match status" value="1"/>
</dbReference>
<dbReference type="KEGG" id="obi:106874114"/>
<dbReference type="GO" id="GO:0004633">
    <property type="term" value="F:phosphopantothenoylcysteine decarboxylase activity"/>
    <property type="evidence" value="ECO:0007669"/>
    <property type="project" value="TreeGrafter"/>
</dbReference>
<dbReference type="FunFam" id="3.40.50.1950:FF:000004">
    <property type="entry name" value="Phosphopantothenoylcysteine decarboxylase"/>
    <property type="match status" value="1"/>
</dbReference>
<evidence type="ECO:0000256" key="2">
    <source>
        <dbReference type="ARBA" id="ARBA00038350"/>
    </source>
</evidence>
<name>A0A0L8GXI8_OCTBM</name>
<accession>A0A0L8GXI8</accession>
<dbReference type="GO" id="GO:0010181">
    <property type="term" value="F:FMN binding"/>
    <property type="evidence" value="ECO:0007669"/>
    <property type="project" value="TreeGrafter"/>
</dbReference>
<dbReference type="InterPro" id="IPR003382">
    <property type="entry name" value="Flavoprotein"/>
</dbReference>
<dbReference type="EMBL" id="KQ420017">
    <property type="protein sequence ID" value="KOF81678.1"/>
    <property type="molecule type" value="Genomic_DNA"/>
</dbReference>
<keyword evidence="1" id="KW-0173">Coenzyme A biosynthesis</keyword>
<evidence type="ECO:0000256" key="5">
    <source>
        <dbReference type="ARBA" id="ARBA00082063"/>
    </source>
</evidence>
<dbReference type="PANTHER" id="PTHR14359">
    <property type="entry name" value="HOMO-OLIGOMERIC FLAVIN CONTAINING CYS DECARBOXYLASE FAMILY"/>
    <property type="match status" value="1"/>
</dbReference>
<sequence>MATRSHVLIACTGSVAAVKIPLLIKQLQQTNPAFEIQLVVTKNSLFFFDTNAVNVNIYQDEDEWKWNNIGDPILHIELRRWADIMVICPLDANTLAKIANGLCDNLLTCIVRAWDQKKPLLFAPAMNTLMWEHVITKKQIESLTGFGYIEIPCVARKLACADVGMGAMASVETIVEKIVEYIAVLQHGHSEGAETKAEVKESLETELQS</sequence>
<dbReference type="GO" id="GO:0071513">
    <property type="term" value="C:phosphopantothenoylcysteine decarboxylase complex"/>
    <property type="evidence" value="ECO:0007669"/>
    <property type="project" value="TreeGrafter"/>
</dbReference>
<dbReference type="OrthoDB" id="6768988at2759"/>
<evidence type="ECO:0000256" key="1">
    <source>
        <dbReference type="ARBA" id="ARBA00022993"/>
    </source>
</evidence>
<dbReference type="PANTHER" id="PTHR14359:SF6">
    <property type="entry name" value="PHOSPHOPANTOTHENOYLCYSTEINE DECARBOXYLASE"/>
    <property type="match status" value="1"/>
</dbReference>
<comment type="function">
    <text evidence="3">Catalyzes the decarboxylation of the cysteine moiety of 4-phosphopantothenoylcysteine to form 4'-phosphopantotheine and this reaction forms part of the biosynthesis of coenzyme A.</text>
</comment>
<dbReference type="AlphaFoldDB" id="A0A0L8GXI8"/>
<dbReference type="OMA" id="KGLACGD"/>